<dbReference type="InterPro" id="IPR044676">
    <property type="entry name" value="EOBI/EOBII-like_plant"/>
</dbReference>
<feature type="domain" description="Myb-like" evidence="8">
    <location>
        <begin position="71"/>
        <end position="121"/>
    </location>
</feature>
<keyword evidence="3" id="KW-0805">Transcription regulation</keyword>
<gene>
    <name evidence="10" type="ORF">CISIN_1g020603mg</name>
</gene>
<evidence type="ECO:0000259" key="9">
    <source>
        <dbReference type="PROSITE" id="PS51294"/>
    </source>
</evidence>
<feature type="domain" description="HTH myb-type" evidence="9">
    <location>
        <begin position="71"/>
        <end position="125"/>
    </location>
</feature>
<evidence type="ECO:0000256" key="6">
    <source>
        <dbReference type="ARBA" id="ARBA00023242"/>
    </source>
</evidence>
<evidence type="ECO:0000256" key="3">
    <source>
        <dbReference type="ARBA" id="ARBA00023015"/>
    </source>
</evidence>
<evidence type="ECO:0000313" key="10">
    <source>
        <dbReference type="EMBL" id="KDO57473.1"/>
    </source>
</evidence>
<dbReference type="PROSITE" id="PS50090">
    <property type="entry name" value="MYB_LIKE"/>
    <property type="match status" value="2"/>
</dbReference>
<evidence type="ECO:0000256" key="7">
    <source>
        <dbReference type="SAM" id="MobiDB-lite"/>
    </source>
</evidence>
<dbReference type="eggNOG" id="KOG0048">
    <property type="taxonomic scope" value="Eukaryota"/>
</dbReference>
<name>A0A067EQS0_CITSI</name>
<evidence type="ECO:0000256" key="1">
    <source>
        <dbReference type="ARBA" id="ARBA00004123"/>
    </source>
</evidence>
<sequence length="324" mass="37011">MSSFSKSSTSSIYGENDSDQLRRGPWTLEEDTLLIQYISRHSEGRWNLLAKRSGLKRTGKSCRLRWLNYLKPDVKRGNLTPQEQMSILELHSKWGNRWSKIAQHLPGRTDNEIKNYWRTRVQKQARHLKIDANSTTFQEIIRCFWMPRLLQKMDTSSSSSPSALSQNPTINSQPFDHAFHHQGSASAQIISHQVPYDRGVIDHQELNSSSDSEHGIGTSTSCISSSESMNFSQVSQFSEYPTGGDHFHASNNDSSEYNTFAKDFCQFDSNCYDMENISQPETMPAPLAGDFNNWVQEYDLVDNMWGAWMNFGNSGTHADINEFN</sequence>
<organism evidence="10 11">
    <name type="scientific">Citrus sinensis</name>
    <name type="common">Sweet orange</name>
    <name type="synonym">Citrus aurantium var. sinensis</name>
    <dbReference type="NCBI Taxonomy" id="2711"/>
    <lineage>
        <taxon>Eukaryota</taxon>
        <taxon>Viridiplantae</taxon>
        <taxon>Streptophyta</taxon>
        <taxon>Embryophyta</taxon>
        <taxon>Tracheophyta</taxon>
        <taxon>Spermatophyta</taxon>
        <taxon>Magnoliopsida</taxon>
        <taxon>eudicotyledons</taxon>
        <taxon>Gunneridae</taxon>
        <taxon>Pentapetalae</taxon>
        <taxon>rosids</taxon>
        <taxon>malvids</taxon>
        <taxon>Sapindales</taxon>
        <taxon>Rutaceae</taxon>
        <taxon>Aurantioideae</taxon>
        <taxon>Citrus</taxon>
    </lineage>
</organism>
<dbReference type="PaxDb" id="2711-XP_006485803.1"/>
<dbReference type="PANTHER" id="PTHR45675:SF117">
    <property type="entry name" value="MYB-RELATED PROTEIN MYBAS2-LIKE"/>
    <property type="match status" value="1"/>
</dbReference>
<dbReference type="FunFam" id="1.10.10.60:FF:000079">
    <property type="entry name" value="MYB transcription factor"/>
    <property type="match status" value="1"/>
</dbReference>
<dbReference type="GO" id="GO:0003700">
    <property type="term" value="F:DNA-binding transcription factor activity"/>
    <property type="evidence" value="ECO:0007669"/>
    <property type="project" value="InterPro"/>
</dbReference>
<dbReference type="AlphaFoldDB" id="A0A067EQS0"/>
<proteinExistence type="predicted"/>
<dbReference type="GO" id="GO:0043565">
    <property type="term" value="F:sequence-specific DNA binding"/>
    <property type="evidence" value="ECO:0000318"/>
    <property type="project" value="GO_Central"/>
</dbReference>
<feature type="domain" description="HTH myb-type" evidence="9">
    <location>
        <begin position="18"/>
        <end position="70"/>
    </location>
</feature>
<dbReference type="SUPFAM" id="SSF46689">
    <property type="entry name" value="Homeodomain-like"/>
    <property type="match status" value="1"/>
</dbReference>
<accession>A0A067EQS0</accession>
<dbReference type="GO" id="GO:0005634">
    <property type="term" value="C:nucleus"/>
    <property type="evidence" value="ECO:0000318"/>
    <property type="project" value="GO_Central"/>
</dbReference>
<dbReference type="SMART" id="SM00717">
    <property type="entry name" value="SANT"/>
    <property type="match status" value="2"/>
</dbReference>
<keyword evidence="6" id="KW-0539">Nucleus</keyword>
<feature type="domain" description="Myb-like" evidence="8">
    <location>
        <begin position="18"/>
        <end position="70"/>
    </location>
</feature>
<dbReference type="PROSITE" id="PS51294">
    <property type="entry name" value="HTH_MYB"/>
    <property type="match status" value="2"/>
</dbReference>
<keyword evidence="11" id="KW-1185">Reference proteome</keyword>
<reference evidence="10 11" key="1">
    <citation type="submission" date="2014-04" db="EMBL/GenBank/DDBJ databases">
        <authorList>
            <consortium name="International Citrus Genome Consortium"/>
            <person name="Gmitter F."/>
            <person name="Chen C."/>
            <person name="Farmerie W."/>
            <person name="Harkins T."/>
            <person name="Desany B."/>
            <person name="Mohiuddin M."/>
            <person name="Kodira C."/>
            <person name="Borodovsky M."/>
            <person name="Lomsadze A."/>
            <person name="Burns P."/>
            <person name="Jenkins J."/>
            <person name="Prochnik S."/>
            <person name="Shu S."/>
            <person name="Chapman J."/>
            <person name="Pitluck S."/>
            <person name="Schmutz J."/>
            <person name="Rokhsar D."/>
        </authorList>
    </citation>
    <scope>NUCLEOTIDE SEQUENCE</scope>
</reference>
<keyword evidence="5" id="KW-0804">Transcription</keyword>
<dbReference type="CDD" id="cd00167">
    <property type="entry name" value="SANT"/>
    <property type="match status" value="2"/>
</dbReference>
<keyword evidence="4" id="KW-0238">DNA-binding</keyword>
<evidence type="ECO:0000256" key="5">
    <source>
        <dbReference type="ARBA" id="ARBA00023163"/>
    </source>
</evidence>
<dbReference type="InterPro" id="IPR001005">
    <property type="entry name" value="SANT/Myb"/>
</dbReference>
<protein>
    <submittedName>
        <fullName evidence="10">Uncharacterized protein</fullName>
    </submittedName>
</protein>
<feature type="compositionally biased region" description="Low complexity" evidence="7">
    <location>
        <begin position="156"/>
        <end position="165"/>
    </location>
</feature>
<dbReference type="InterPro" id="IPR017930">
    <property type="entry name" value="Myb_dom"/>
</dbReference>
<comment type="subcellular location">
    <subcellularLocation>
        <location evidence="1">Nucleus</location>
    </subcellularLocation>
</comment>
<dbReference type="Proteomes" id="UP000027120">
    <property type="component" value="Unassembled WGS sequence"/>
</dbReference>
<evidence type="ECO:0000313" key="11">
    <source>
        <dbReference type="Proteomes" id="UP000027120"/>
    </source>
</evidence>
<evidence type="ECO:0000259" key="8">
    <source>
        <dbReference type="PROSITE" id="PS50090"/>
    </source>
</evidence>
<dbReference type="Gene3D" id="1.10.10.60">
    <property type="entry name" value="Homeodomain-like"/>
    <property type="match status" value="2"/>
</dbReference>
<dbReference type="GO" id="GO:0006355">
    <property type="term" value="P:regulation of DNA-templated transcription"/>
    <property type="evidence" value="ECO:0000318"/>
    <property type="project" value="GO_Central"/>
</dbReference>
<dbReference type="Pfam" id="PF00249">
    <property type="entry name" value="Myb_DNA-binding"/>
    <property type="match status" value="2"/>
</dbReference>
<feature type="region of interest" description="Disordered" evidence="7">
    <location>
        <begin position="156"/>
        <end position="177"/>
    </location>
</feature>
<evidence type="ECO:0000256" key="2">
    <source>
        <dbReference type="ARBA" id="ARBA00022737"/>
    </source>
</evidence>
<dbReference type="EMBL" id="KK784962">
    <property type="protein sequence ID" value="KDO57473.1"/>
    <property type="molecule type" value="Genomic_DNA"/>
</dbReference>
<dbReference type="SMR" id="A0A067EQS0"/>
<keyword evidence="2" id="KW-0677">Repeat</keyword>
<dbReference type="FunFam" id="1.10.10.60:FF:000011">
    <property type="entry name" value="Myb transcription factor"/>
    <property type="match status" value="1"/>
</dbReference>
<dbReference type="InterPro" id="IPR009057">
    <property type="entry name" value="Homeodomain-like_sf"/>
</dbReference>
<dbReference type="PANTHER" id="PTHR45675">
    <property type="entry name" value="MYB TRANSCRIPTION FACTOR-RELATED-RELATED"/>
    <property type="match status" value="1"/>
</dbReference>
<evidence type="ECO:0000256" key="4">
    <source>
        <dbReference type="ARBA" id="ARBA00023125"/>
    </source>
</evidence>